<dbReference type="CDD" id="cd00132">
    <property type="entry name" value="CRIB"/>
    <property type="match status" value="1"/>
</dbReference>
<evidence type="ECO:0000313" key="14">
    <source>
        <dbReference type="RefSeq" id="XP_017873442.1"/>
    </source>
</evidence>
<dbReference type="Gene3D" id="3.90.810.10">
    <property type="entry name" value="CRIB domain"/>
    <property type="match status" value="1"/>
</dbReference>
<evidence type="ECO:0000259" key="12">
    <source>
        <dbReference type="PROSITE" id="PS50108"/>
    </source>
</evidence>
<dbReference type="InterPro" id="IPR039056">
    <property type="entry name" value="SPEC"/>
</dbReference>
<sequence>MATIGADREEHLKQARAPRQRKDFNLAGSGSVKPNGNNNNNNNHNNLYKTEQRPSKKAAQKMASTGEIWLQWFSCCFQQQRSPSRRPHQRLRIDRSMIGNPTNFVHTGHIGSADVELSANRLNAISTQMQSKGGYETNSIHSLHAC</sequence>
<keyword evidence="8" id="KW-0564">Palmitate</keyword>
<keyword evidence="10" id="KW-0449">Lipoprotein</keyword>
<evidence type="ECO:0000256" key="9">
    <source>
        <dbReference type="ARBA" id="ARBA00023212"/>
    </source>
</evidence>
<accession>A0ABM1Q1V6</accession>
<gene>
    <name evidence="14" type="primary">LOC108620921</name>
</gene>
<evidence type="ECO:0000256" key="1">
    <source>
        <dbReference type="ARBA" id="ARBA00004193"/>
    </source>
</evidence>
<protein>
    <submittedName>
        <fullName evidence="14">CDC42 small effector protein homolog isoform X1</fullName>
    </submittedName>
</protein>
<keyword evidence="13" id="KW-1185">Reference proteome</keyword>
<evidence type="ECO:0000256" key="3">
    <source>
        <dbReference type="ARBA" id="ARBA00005720"/>
    </source>
</evidence>
<reference evidence="13" key="1">
    <citation type="journal article" date="1997" name="Nucleic Acids Res.">
        <title>tRNAscan-SE: a program for improved detection of transfer RNA genes in genomic sequence.</title>
        <authorList>
            <person name="Lowe T.M."/>
            <person name="Eddy S.R."/>
        </authorList>
    </citation>
    <scope>NUCLEOTIDE SEQUENCE [LARGE SCALE GENOMIC DNA]</scope>
</reference>
<dbReference type="GeneID" id="108620921"/>
<feature type="compositionally biased region" description="Low complexity" evidence="11">
    <location>
        <begin position="35"/>
        <end position="46"/>
    </location>
</feature>
<dbReference type="PANTHER" id="PTHR13502:SF6">
    <property type="entry name" value="CDC42 SMALL EFFECTOR PROTEIN HOMOLOG"/>
    <property type="match status" value="1"/>
</dbReference>
<reference evidence="13" key="2">
    <citation type="journal article" date="2016" name="G3 (Bethesda)">
        <title>Genome Evolution in Three Species of Cactophilic Drosophila.</title>
        <authorList>
            <person name="Sanchez-Flores A."/>
            <person name="Penazola F."/>
            <person name="Carpinteyro-Ponce J."/>
            <person name="Nazario-Yepiz N."/>
            <person name="Abreu-Goodger C."/>
            <person name="Machado C.A."/>
            <person name="Markow T.A."/>
        </authorList>
    </citation>
    <scope>NUCLEOTIDE SEQUENCE [LARGE SCALE GENOMIC DNA]</scope>
</reference>
<feature type="compositionally biased region" description="Basic and acidic residues" evidence="11">
    <location>
        <begin position="1"/>
        <end position="13"/>
    </location>
</feature>
<evidence type="ECO:0000256" key="2">
    <source>
        <dbReference type="ARBA" id="ARBA00004245"/>
    </source>
</evidence>
<keyword evidence="6" id="KW-0133">Cell shape</keyword>
<evidence type="ECO:0000256" key="10">
    <source>
        <dbReference type="ARBA" id="ARBA00023288"/>
    </source>
</evidence>
<evidence type="ECO:0000313" key="13">
    <source>
        <dbReference type="Proteomes" id="UP000694904"/>
    </source>
</evidence>
<comment type="similarity">
    <text evidence="3">Belongs to the CDC42SE/SPEC family.</text>
</comment>
<dbReference type="PANTHER" id="PTHR13502">
    <property type="entry name" value="CDC42 SMALL EFFECTOR PROTEIN HOMOLOG"/>
    <property type="match status" value="1"/>
</dbReference>
<evidence type="ECO:0000256" key="11">
    <source>
        <dbReference type="SAM" id="MobiDB-lite"/>
    </source>
</evidence>
<feature type="region of interest" description="Disordered" evidence="11">
    <location>
        <begin position="1"/>
        <end position="61"/>
    </location>
</feature>
<evidence type="ECO:0000256" key="6">
    <source>
        <dbReference type="ARBA" id="ARBA00022960"/>
    </source>
</evidence>
<keyword evidence="4" id="KW-1003">Cell membrane</keyword>
<dbReference type="Proteomes" id="UP000694904">
    <property type="component" value="Chromosome 2"/>
</dbReference>
<dbReference type="Pfam" id="PF00786">
    <property type="entry name" value="PBD"/>
    <property type="match status" value="1"/>
</dbReference>
<comment type="subcellular location">
    <subcellularLocation>
        <location evidence="1">Cell membrane</location>
        <topology evidence="1">Lipid-anchor</topology>
    </subcellularLocation>
    <subcellularLocation>
        <location evidence="2">Cytoplasm</location>
        <location evidence="2">Cytoskeleton</location>
    </subcellularLocation>
</comment>
<evidence type="ECO:0000256" key="8">
    <source>
        <dbReference type="ARBA" id="ARBA00023139"/>
    </source>
</evidence>
<evidence type="ECO:0000256" key="5">
    <source>
        <dbReference type="ARBA" id="ARBA00022490"/>
    </source>
</evidence>
<proteinExistence type="inferred from homology"/>
<keyword evidence="7" id="KW-0472">Membrane</keyword>
<dbReference type="InterPro" id="IPR000095">
    <property type="entry name" value="CRIB_dom"/>
</dbReference>
<evidence type="ECO:0000256" key="4">
    <source>
        <dbReference type="ARBA" id="ARBA00022475"/>
    </source>
</evidence>
<feature type="domain" description="CRIB" evidence="12">
    <location>
        <begin position="98"/>
        <end position="111"/>
    </location>
</feature>
<evidence type="ECO:0000256" key="7">
    <source>
        <dbReference type="ARBA" id="ARBA00023136"/>
    </source>
</evidence>
<keyword evidence="9" id="KW-0206">Cytoskeleton</keyword>
<dbReference type="RefSeq" id="XP_017873442.1">
    <property type="nucleotide sequence ID" value="XM_018017953.1"/>
</dbReference>
<organism evidence="13 14">
    <name type="scientific">Drosophila arizonae</name>
    <name type="common">Fruit fly</name>
    <dbReference type="NCBI Taxonomy" id="7263"/>
    <lineage>
        <taxon>Eukaryota</taxon>
        <taxon>Metazoa</taxon>
        <taxon>Ecdysozoa</taxon>
        <taxon>Arthropoda</taxon>
        <taxon>Hexapoda</taxon>
        <taxon>Insecta</taxon>
        <taxon>Pterygota</taxon>
        <taxon>Neoptera</taxon>
        <taxon>Endopterygota</taxon>
        <taxon>Diptera</taxon>
        <taxon>Brachycera</taxon>
        <taxon>Muscomorpha</taxon>
        <taxon>Ephydroidea</taxon>
        <taxon>Drosophilidae</taxon>
        <taxon>Drosophila</taxon>
    </lineage>
</organism>
<name>A0ABM1Q1V6_DROAR</name>
<dbReference type="InterPro" id="IPR036936">
    <property type="entry name" value="CRIB_dom_sf"/>
</dbReference>
<dbReference type="PROSITE" id="PS50108">
    <property type="entry name" value="CRIB"/>
    <property type="match status" value="1"/>
</dbReference>
<reference evidence="14" key="3">
    <citation type="submission" date="2025-08" db="UniProtKB">
        <authorList>
            <consortium name="RefSeq"/>
        </authorList>
    </citation>
    <scope>IDENTIFICATION</scope>
    <source>
        <tissue evidence="14">Whole organism</tissue>
    </source>
</reference>
<keyword evidence="5" id="KW-0963">Cytoplasm</keyword>